<sequence>MSTRWRRCGPEACGPPADDAPHLALLLLLSPPQSLLALLQLLLVPLLLRLQLLLLRLKPALVLLQAARGEQEARLQPGDLLLVLATSASPLSLQYLLRLLGGALRRRSRVLHGEAGGRRRRLGVGAREAARRPGPAPRPALLLHLDDVGGARRRALAGDGDRRGGAGRQVGRSVPARRGTALAAPAARRLSTFDPRPAARVVRVAAAVARALGAQVPRAGVGGAGGPVGVVTQVVHGVLEGQRRRGQRPPGLRRALRRPGWGRRPALLRGQRVGVGVELGGRGDGGLGARPAEAGGRGLVVEAVQVLGVLQVHQGDAAPGAQRLLSLLVGQQGAPGDALHHAARRRPKAAGSDTTHGSDFWTVFRI</sequence>
<gene>
    <name evidence="2" type="ORF">EYF80_064485</name>
</gene>
<feature type="compositionally biased region" description="Low complexity" evidence="1">
    <location>
        <begin position="169"/>
        <end position="181"/>
    </location>
</feature>
<keyword evidence="3" id="KW-1185">Reference proteome</keyword>
<proteinExistence type="predicted"/>
<evidence type="ECO:0000256" key="1">
    <source>
        <dbReference type="SAM" id="MobiDB-lite"/>
    </source>
</evidence>
<evidence type="ECO:0000313" key="2">
    <source>
        <dbReference type="EMBL" id="TNN25387.1"/>
    </source>
</evidence>
<reference evidence="2 3" key="1">
    <citation type="submission" date="2019-03" db="EMBL/GenBank/DDBJ databases">
        <title>First draft genome of Liparis tanakae, snailfish: a comprehensive survey of snailfish specific genes.</title>
        <authorList>
            <person name="Kim W."/>
            <person name="Song I."/>
            <person name="Jeong J.-H."/>
            <person name="Kim D."/>
            <person name="Kim S."/>
            <person name="Ryu S."/>
            <person name="Song J.Y."/>
            <person name="Lee S.K."/>
        </authorList>
    </citation>
    <scope>NUCLEOTIDE SEQUENCE [LARGE SCALE GENOMIC DNA]</scope>
    <source>
        <tissue evidence="2">Muscle</tissue>
    </source>
</reference>
<feature type="region of interest" description="Disordered" evidence="1">
    <location>
        <begin position="156"/>
        <end position="181"/>
    </location>
</feature>
<protein>
    <submittedName>
        <fullName evidence="2">Uncharacterized protein</fullName>
    </submittedName>
</protein>
<dbReference type="AlphaFoldDB" id="A0A4Z2E977"/>
<comment type="caution">
    <text evidence="2">The sequence shown here is derived from an EMBL/GenBank/DDBJ whole genome shotgun (WGS) entry which is preliminary data.</text>
</comment>
<dbReference type="EMBL" id="SRLO01012695">
    <property type="protein sequence ID" value="TNN25387.1"/>
    <property type="molecule type" value="Genomic_DNA"/>
</dbReference>
<dbReference type="Proteomes" id="UP000314294">
    <property type="component" value="Unassembled WGS sequence"/>
</dbReference>
<evidence type="ECO:0000313" key="3">
    <source>
        <dbReference type="Proteomes" id="UP000314294"/>
    </source>
</evidence>
<organism evidence="2 3">
    <name type="scientific">Liparis tanakae</name>
    <name type="common">Tanaka's snailfish</name>
    <dbReference type="NCBI Taxonomy" id="230148"/>
    <lineage>
        <taxon>Eukaryota</taxon>
        <taxon>Metazoa</taxon>
        <taxon>Chordata</taxon>
        <taxon>Craniata</taxon>
        <taxon>Vertebrata</taxon>
        <taxon>Euteleostomi</taxon>
        <taxon>Actinopterygii</taxon>
        <taxon>Neopterygii</taxon>
        <taxon>Teleostei</taxon>
        <taxon>Neoteleostei</taxon>
        <taxon>Acanthomorphata</taxon>
        <taxon>Eupercaria</taxon>
        <taxon>Perciformes</taxon>
        <taxon>Cottioidei</taxon>
        <taxon>Cottales</taxon>
        <taxon>Liparidae</taxon>
        <taxon>Liparis</taxon>
    </lineage>
</organism>
<name>A0A4Z2E977_9TELE</name>
<accession>A0A4Z2E977</accession>